<evidence type="ECO:0000256" key="2">
    <source>
        <dbReference type="ARBA" id="ARBA00022777"/>
    </source>
</evidence>
<dbReference type="EMBL" id="CP047156">
    <property type="protein sequence ID" value="QHC01987.1"/>
    <property type="molecule type" value="Genomic_DNA"/>
</dbReference>
<organism evidence="5 6">
    <name type="scientific">Epidermidibacterium keratini</name>
    <dbReference type="NCBI Taxonomy" id="1891644"/>
    <lineage>
        <taxon>Bacteria</taxon>
        <taxon>Bacillati</taxon>
        <taxon>Actinomycetota</taxon>
        <taxon>Actinomycetes</taxon>
        <taxon>Sporichthyales</taxon>
        <taxon>Sporichthyaceae</taxon>
        <taxon>Epidermidibacterium</taxon>
    </lineage>
</organism>
<feature type="region of interest" description="Disordered" evidence="3">
    <location>
        <begin position="1"/>
        <end position="54"/>
    </location>
</feature>
<evidence type="ECO:0000256" key="3">
    <source>
        <dbReference type="SAM" id="MobiDB-lite"/>
    </source>
</evidence>
<feature type="compositionally biased region" description="Basic and acidic residues" evidence="3">
    <location>
        <begin position="41"/>
        <end position="50"/>
    </location>
</feature>
<dbReference type="InterPro" id="IPR022488">
    <property type="entry name" value="PPK2-related"/>
</dbReference>
<dbReference type="RefSeq" id="WP_159547111.1">
    <property type="nucleotide sequence ID" value="NZ_CP047156.1"/>
</dbReference>
<reference evidence="5 6" key="1">
    <citation type="journal article" date="2018" name="Int. J. Syst. Evol. Microbiol.">
        <title>Epidermidibacterium keratini gen. nov., sp. nov., a member of the family Sporichthyaceae, isolated from keratin epidermis.</title>
        <authorList>
            <person name="Lee D.G."/>
            <person name="Trujillo M.E."/>
            <person name="Kang S."/>
            <person name="Nam J.J."/>
            <person name="Kim Y.J."/>
        </authorList>
    </citation>
    <scope>NUCLEOTIDE SEQUENCE [LARGE SCALE GENOMIC DNA]</scope>
    <source>
        <strain evidence="5 6">EPI-7</strain>
    </source>
</reference>
<dbReference type="GO" id="GO:0008976">
    <property type="term" value="F:polyphosphate kinase activity"/>
    <property type="evidence" value="ECO:0007669"/>
    <property type="project" value="InterPro"/>
</dbReference>
<feature type="domain" description="Polyphosphate kinase-2-related" evidence="4">
    <location>
        <begin position="51"/>
        <end position="273"/>
    </location>
</feature>
<keyword evidence="6" id="KW-1185">Reference proteome</keyword>
<protein>
    <submittedName>
        <fullName evidence="5">Polyphosphate kinase 2 family protein</fullName>
    </submittedName>
</protein>
<gene>
    <name evidence="5" type="ORF">EK0264_18025</name>
</gene>
<dbReference type="Proteomes" id="UP000463857">
    <property type="component" value="Chromosome"/>
</dbReference>
<accession>A0A7L4YU42</accession>
<dbReference type="PANTHER" id="PTHR34383">
    <property type="entry name" value="POLYPHOSPHATE:AMP PHOSPHOTRANSFERASE-RELATED"/>
    <property type="match status" value="1"/>
</dbReference>
<dbReference type="InParanoid" id="A0A7L4YU42"/>
<dbReference type="InterPro" id="IPR016898">
    <property type="entry name" value="Polyphosphate_phosphotransfera"/>
</dbReference>
<dbReference type="SUPFAM" id="SSF52540">
    <property type="entry name" value="P-loop containing nucleoside triphosphate hydrolases"/>
    <property type="match status" value="1"/>
</dbReference>
<dbReference type="PANTHER" id="PTHR34383:SF3">
    <property type="entry name" value="POLYPHOSPHATE:AMP PHOSPHOTRANSFERASE"/>
    <property type="match status" value="1"/>
</dbReference>
<evidence type="ECO:0000313" key="5">
    <source>
        <dbReference type="EMBL" id="QHC01987.1"/>
    </source>
</evidence>
<keyword evidence="1" id="KW-0808">Transferase</keyword>
<dbReference type="GO" id="GO:0006797">
    <property type="term" value="P:polyphosphate metabolic process"/>
    <property type="evidence" value="ECO:0007669"/>
    <property type="project" value="InterPro"/>
</dbReference>
<name>A0A7L4YU42_9ACTN</name>
<dbReference type="PIRSF" id="PIRSF028756">
    <property type="entry name" value="PPK2_prd"/>
    <property type="match status" value="1"/>
</dbReference>
<evidence type="ECO:0000313" key="6">
    <source>
        <dbReference type="Proteomes" id="UP000463857"/>
    </source>
</evidence>
<sequence>MSKKKRSHEASSDQPDLRSVLRVPAEPDAARSFLSSLGPDAKPRGPKDKASAPAAMQQYAGDLGELQERLYAESKGGSQRRLLLVLQGMDTSGKGGVVEHVLGLVNPAGLALRTFKSPTKEELAHHFLWRIRRAVPMAGEIGIFDRSHYEDVLIAKVRSLVDAETIEKRYAEINRFEQGLVDDGVTIIKCFLNISYDEQRERLLARLDDPTKHWKFNEGDIEERQRWDDYQAAYFEALTRCNTDAAPWYAIPSDRKWYRNWAIGQILLETLMELDPQYPKMDLDVPALKARLAPPN</sequence>
<dbReference type="InterPro" id="IPR022300">
    <property type="entry name" value="PPK2-rel_1"/>
</dbReference>
<dbReference type="Pfam" id="PF03976">
    <property type="entry name" value="PPK2"/>
    <property type="match status" value="1"/>
</dbReference>
<dbReference type="AlphaFoldDB" id="A0A7L4YU42"/>
<proteinExistence type="predicted"/>
<evidence type="ECO:0000256" key="1">
    <source>
        <dbReference type="ARBA" id="ARBA00022679"/>
    </source>
</evidence>
<keyword evidence="2 5" id="KW-0418">Kinase</keyword>
<dbReference type="Gene3D" id="3.40.50.300">
    <property type="entry name" value="P-loop containing nucleotide triphosphate hydrolases"/>
    <property type="match status" value="1"/>
</dbReference>
<evidence type="ECO:0000259" key="4">
    <source>
        <dbReference type="Pfam" id="PF03976"/>
    </source>
</evidence>
<dbReference type="OrthoDB" id="9775224at2"/>
<dbReference type="NCBIfam" id="TIGR03709">
    <property type="entry name" value="PPK2_rel_1"/>
    <property type="match status" value="1"/>
</dbReference>
<dbReference type="KEGG" id="eke:EK0264_18025"/>
<dbReference type="InterPro" id="IPR027417">
    <property type="entry name" value="P-loop_NTPase"/>
</dbReference>